<sequence>MLKTETLGSGPDLIFLHGLFGAGDNWKSIARSLSEHYRIHLIDLPNHGRSGWTDDPSYPAIASIIEEWIESQGIDSYLLLGHSMGGKVAMQMALNEHSSRIKKLIVVDIAPKFYPPHHQSIFKALNTLDLTQHNNRQAVESELRPYVEDPGIRQFLLKSLYKKDGVLTWRFNYSVLESKYEEIAKAPTASQPFTLPTLFIKGMNSQYITKEDQPEINRLFPNAQAKLIEGAGHWPHAEKPTAFQKIIETFLK</sequence>
<dbReference type="EMBL" id="JBHRYN010000060">
    <property type="protein sequence ID" value="MFC3702946.1"/>
    <property type="molecule type" value="Genomic_DNA"/>
</dbReference>
<name>A0ABV7WVX8_9GAMM</name>
<dbReference type="Gene3D" id="3.40.50.1820">
    <property type="entry name" value="alpha/beta hydrolase"/>
    <property type="match status" value="1"/>
</dbReference>
<dbReference type="InterPro" id="IPR029058">
    <property type="entry name" value="AB_hydrolase_fold"/>
</dbReference>
<dbReference type="PANTHER" id="PTHR46118:SF4">
    <property type="entry name" value="PROTEIN ABHD11"/>
    <property type="match status" value="1"/>
</dbReference>
<protein>
    <submittedName>
        <fullName evidence="3">Alpha/beta fold hydrolase</fullName>
    </submittedName>
</protein>
<dbReference type="RefSeq" id="WP_290282424.1">
    <property type="nucleotide sequence ID" value="NZ_JAUFQI010000001.1"/>
</dbReference>
<keyword evidence="1 3" id="KW-0378">Hydrolase</keyword>
<dbReference type="PANTHER" id="PTHR46118">
    <property type="entry name" value="PROTEIN ABHD11"/>
    <property type="match status" value="1"/>
</dbReference>
<evidence type="ECO:0000313" key="3">
    <source>
        <dbReference type="EMBL" id="MFC3702946.1"/>
    </source>
</evidence>
<dbReference type="SUPFAM" id="SSF53474">
    <property type="entry name" value="alpha/beta-Hydrolases"/>
    <property type="match status" value="1"/>
</dbReference>
<evidence type="ECO:0000256" key="1">
    <source>
        <dbReference type="ARBA" id="ARBA00022801"/>
    </source>
</evidence>
<dbReference type="GO" id="GO:0016787">
    <property type="term" value="F:hydrolase activity"/>
    <property type="evidence" value="ECO:0007669"/>
    <property type="project" value="UniProtKB-KW"/>
</dbReference>
<reference evidence="4" key="1">
    <citation type="journal article" date="2019" name="Int. J. Syst. Evol. Microbiol.">
        <title>The Global Catalogue of Microorganisms (GCM) 10K type strain sequencing project: providing services to taxonomists for standard genome sequencing and annotation.</title>
        <authorList>
            <consortium name="The Broad Institute Genomics Platform"/>
            <consortium name="The Broad Institute Genome Sequencing Center for Infectious Disease"/>
            <person name="Wu L."/>
            <person name="Ma J."/>
        </authorList>
    </citation>
    <scope>NUCLEOTIDE SEQUENCE [LARGE SCALE GENOMIC DNA]</scope>
    <source>
        <strain evidence="4">CECT 8288</strain>
    </source>
</reference>
<organism evidence="3 4">
    <name type="scientific">Reinekea marina</name>
    <dbReference type="NCBI Taxonomy" id="1310421"/>
    <lineage>
        <taxon>Bacteria</taxon>
        <taxon>Pseudomonadati</taxon>
        <taxon>Pseudomonadota</taxon>
        <taxon>Gammaproteobacteria</taxon>
        <taxon>Oceanospirillales</taxon>
        <taxon>Saccharospirillaceae</taxon>
        <taxon>Reinekea</taxon>
    </lineage>
</organism>
<evidence type="ECO:0000313" key="4">
    <source>
        <dbReference type="Proteomes" id="UP001595710"/>
    </source>
</evidence>
<dbReference type="Proteomes" id="UP001595710">
    <property type="component" value="Unassembled WGS sequence"/>
</dbReference>
<accession>A0ABV7WVX8</accession>
<comment type="caution">
    <text evidence="3">The sequence shown here is derived from an EMBL/GenBank/DDBJ whole genome shotgun (WGS) entry which is preliminary data.</text>
</comment>
<dbReference type="PRINTS" id="PR00111">
    <property type="entry name" value="ABHYDROLASE"/>
</dbReference>
<proteinExistence type="predicted"/>
<evidence type="ECO:0000259" key="2">
    <source>
        <dbReference type="Pfam" id="PF00561"/>
    </source>
</evidence>
<keyword evidence="4" id="KW-1185">Reference proteome</keyword>
<dbReference type="InterPro" id="IPR000073">
    <property type="entry name" value="AB_hydrolase_1"/>
</dbReference>
<dbReference type="Pfam" id="PF00561">
    <property type="entry name" value="Abhydrolase_1"/>
    <property type="match status" value="1"/>
</dbReference>
<feature type="domain" description="AB hydrolase-1" evidence="2">
    <location>
        <begin position="13"/>
        <end position="240"/>
    </location>
</feature>
<gene>
    <name evidence="3" type="ORF">ACFOND_15030</name>
</gene>